<evidence type="ECO:0000313" key="4">
    <source>
        <dbReference type="Proteomes" id="UP001596312"/>
    </source>
</evidence>
<feature type="transmembrane region" description="Helical" evidence="1">
    <location>
        <begin position="241"/>
        <end position="262"/>
    </location>
</feature>
<comment type="caution">
    <text evidence="3">The sequence shown here is derived from an EMBL/GenBank/DDBJ whole genome shotgun (WGS) entry which is preliminary data.</text>
</comment>
<dbReference type="InterPro" id="IPR011701">
    <property type="entry name" value="MFS"/>
</dbReference>
<feature type="transmembrane region" description="Helical" evidence="1">
    <location>
        <begin position="44"/>
        <end position="64"/>
    </location>
</feature>
<sequence length="398" mass="40489">MSSPRRDRVALASVIFVVMLAQVLLYPGIAELVAALGASTDLDASMWFLVAEFSAFVVCASLWGAASDRAGKRVPFIAVGAAGGAAGYLGLAALPGLVEISFSHVLLIRMLQGATTVAAFSLAMTMLMDLPGGHGKNMGAAGLAIGGGTASGAPLGGQLAGLDPLAPLWAAGFLLLSAVPLLYFVPDRAPEGSRGSMGEIVRGLSRTPALGLPFAFGFVDRMTAGFFALVGTFYFQETFGIGPAETGIVLGMFFAPFALLQYPMGVLSDRIGRTIPIVIGSACFGGAIILVGVVPTLTLAQAGMVLVGVLGAMVSPATMALVTDLAGDDERGASMAGFNIAGSLGFLAGFLVGGTVADTYGYLAAFLVVGGLEVLIAAVCLPLFLRIDIPVEGSFRPE</sequence>
<evidence type="ECO:0000259" key="2">
    <source>
        <dbReference type="PROSITE" id="PS50850"/>
    </source>
</evidence>
<evidence type="ECO:0000313" key="3">
    <source>
        <dbReference type="EMBL" id="MFC6905423.1"/>
    </source>
</evidence>
<feature type="transmembrane region" description="Helical" evidence="1">
    <location>
        <begin position="106"/>
        <end position="128"/>
    </location>
</feature>
<dbReference type="PROSITE" id="PS50850">
    <property type="entry name" value="MFS"/>
    <property type="match status" value="1"/>
</dbReference>
<organism evidence="3 4">
    <name type="scientific">Halalkalicoccus tibetensis</name>
    <dbReference type="NCBI Taxonomy" id="175632"/>
    <lineage>
        <taxon>Archaea</taxon>
        <taxon>Methanobacteriati</taxon>
        <taxon>Methanobacteriota</taxon>
        <taxon>Stenosarchaea group</taxon>
        <taxon>Halobacteria</taxon>
        <taxon>Halobacteriales</taxon>
        <taxon>Halococcaceae</taxon>
        <taxon>Halalkalicoccus</taxon>
    </lineage>
</organism>
<gene>
    <name evidence="3" type="ORF">ACFQGH_09475</name>
</gene>
<dbReference type="AlphaFoldDB" id="A0ABD5V1N8"/>
<protein>
    <submittedName>
        <fullName evidence="3">MFS transporter</fullName>
    </submittedName>
</protein>
<feature type="transmembrane region" description="Helical" evidence="1">
    <location>
        <begin position="76"/>
        <end position="94"/>
    </location>
</feature>
<dbReference type="Proteomes" id="UP001596312">
    <property type="component" value="Unassembled WGS sequence"/>
</dbReference>
<keyword evidence="1" id="KW-0812">Transmembrane</keyword>
<feature type="transmembrane region" description="Helical" evidence="1">
    <location>
        <begin position="9"/>
        <end position="29"/>
    </location>
</feature>
<feature type="transmembrane region" description="Helical" evidence="1">
    <location>
        <begin position="207"/>
        <end position="235"/>
    </location>
</feature>
<dbReference type="SUPFAM" id="SSF103473">
    <property type="entry name" value="MFS general substrate transporter"/>
    <property type="match status" value="1"/>
</dbReference>
<dbReference type="PANTHER" id="PTHR23521">
    <property type="entry name" value="TRANSPORTER MFS SUPERFAMILY"/>
    <property type="match status" value="1"/>
</dbReference>
<name>A0ABD5V1N8_9EURY</name>
<keyword evidence="1" id="KW-0472">Membrane</keyword>
<dbReference type="EMBL" id="JBHSXQ010000003">
    <property type="protein sequence ID" value="MFC6905423.1"/>
    <property type="molecule type" value="Genomic_DNA"/>
</dbReference>
<proteinExistence type="predicted"/>
<dbReference type="PANTHER" id="PTHR23521:SF2">
    <property type="entry name" value="TRANSPORTER MFS SUPERFAMILY"/>
    <property type="match status" value="1"/>
</dbReference>
<dbReference type="RefSeq" id="WP_340603947.1">
    <property type="nucleotide sequence ID" value="NZ_JBBMXV010000003.1"/>
</dbReference>
<dbReference type="InterPro" id="IPR020846">
    <property type="entry name" value="MFS_dom"/>
</dbReference>
<dbReference type="InterPro" id="IPR036259">
    <property type="entry name" value="MFS_trans_sf"/>
</dbReference>
<feature type="transmembrane region" description="Helical" evidence="1">
    <location>
        <begin position="300"/>
        <end position="323"/>
    </location>
</feature>
<reference evidence="3 4" key="1">
    <citation type="journal article" date="2019" name="Int. J. Syst. Evol. Microbiol.">
        <title>The Global Catalogue of Microorganisms (GCM) 10K type strain sequencing project: providing services to taxonomists for standard genome sequencing and annotation.</title>
        <authorList>
            <consortium name="The Broad Institute Genomics Platform"/>
            <consortium name="The Broad Institute Genome Sequencing Center for Infectious Disease"/>
            <person name="Wu L."/>
            <person name="Ma J."/>
        </authorList>
    </citation>
    <scope>NUCLEOTIDE SEQUENCE [LARGE SCALE GENOMIC DNA]</scope>
    <source>
        <strain evidence="3 4">CGMCC 1.3240</strain>
    </source>
</reference>
<accession>A0ABD5V1N8</accession>
<keyword evidence="1" id="KW-1133">Transmembrane helix</keyword>
<feature type="domain" description="Major facilitator superfamily (MFS) profile" evidence="2">
    <location>
        <begin position="209"/>
        <end position="398"/>
    </location>
</feature>
<feature type="transmembrane region" description="Helical" evidence="1">
    <location>
        <begin position="335"/>
        <end position="356"/>
    </location>
</feature>
<dbReference type="Pfam" id="PF07690">
    <property type="entry name" value="MFS_1"/>
    <property type="match status" value="2"/>
</dbReference>
<evidence type="ECO:0000256" key="1">
    <source>
        <dbReference type="SAM" id="Phobius"/>
    </source>
</evidence>
<keyword evidence="4" id="KW-1185">Reference proteome</keyword>
<feature type="transmembrane region" description="Helical" evidence="1">
    <location>
        <begin position="362"/>
        <end position="385"/>
    </location>
</feature>
<feature type="transmembrane region" description="Helical" evidence="1">
    <location>
        <begin position="274"/>
        <end position="294"/>
    </location>
</feature>
<dbReference type="Gene3D" id="1.20.1250.20">
    <property type="entry name" value="MFS general substrate transporter like domains"/>
    <property type="match status" value="2"/>
</dbReference>
<feature type="transmembrane region" description="Helical" evidence="1">
    <location>
        <begin position="166"/>
        <end position="186"/>
    </location>
</feature>